<dbReference type="SUPFAM" id="SSF47459">
    <property type="entry name" value="HLH, helix-loop-helix DNA-binding domain"/>
    <property type="match status" value="1"/>
</dbReference>
<proteinExistence type="inferred from homology"/>
<dbReference type="InterPro" id="IPR011598">
    <property type="entry name" value="bHLH_dom"/>
</dbReference>
<dbReference type="Gramene" id="KQL31314">
    <property type="protein sequence ID" value="KQL31314"/>
    <property type="gene ID" value="SETIT_016505mg"/>
</dbReference>
<comment type="similarity">
    <text evidence="1">Belongs to the bHLH protein family.</text>
</comment>
<dbReference type="PROSITE" id="PS50888">
    <property type="entry name" value="BHLH"/>
    <property type="match status" value="1"/>
</dbReference>
<dbReference type="Proteomes" id="UP000004995">
    <property type="component" value="Unassembled WGS sequence"/>
</dbReference>
<keyword evidence="3" id="KW-0804">Transcription</keyword>
<feature type="compositionally biased region" description="Low complexity" evidence="4">
    <location>
        <begin position="155"/>
        <end position="165"/>
    </location>
</feature>
<dbReference type="PANTHER" id="PTHR46412">
    <property type="entry name" value="BES1-INTERACTING MYC-LIKE PROTEIN"/>
    <property type="match status" value="1"/>
</dbReference>
<dbReference type="Gene3D" id="4.10.280.10">
    <property type="entry name" value="Helix-loop-helix DNA-binding domain"/>
    <property type="match status" value="1"/>
</dbReference>
<dbReference type="EMBL" id="AGNK02000531">
    <property type="status" value="NOT_ANNOTATED_CDS"/>
    <property type="molecule type" value="Genomic_DNA"/>
</dbReference>
<evidence type="ECO:0000259" key="5">
    <source>
        <dbReference type="PROSITE" id="PS50888"/>
    </source>
</evidence>
<feature type="region of interest" description="Disordered" evidence="4">
    <location>
        <begin position="1"/>
        <end position="30"/>
    </location>
</feature>
<protein>
    <recommendedName>
        <fullName evidence="5">BHLH domain-containing protein</fullName>
    </recommendedName>
</protein>
<reference evidence="7" key="1">
    <citation type="journal article" date="2012" name="Nat. Biotechnol.">
        <title>Reference genome sequence of the model plant Setaria.</title>
        <authorList>
            <person name="Bennetzen J.L."/>
            <person name="Schmutz J."/>
            <person name="Wang H."/>
            <person name="Percifield R."/>
            <person name="Hawkins J."/>
            <person name="Pontaroli A.C."/>
            <person name="Estep M."/>
            <person name="Feng L."/>
            <person name="Vaughn J.N."/>
            <person name="Grimwood J."/>
            <person name="Jenkins J."/>
            <person name="Barry K."/>
            <person name="Lindquist E."/>
            <person name="Hellsten U."/>
            <person name="Deshpande S."/>
            <person name="Wang X."/>
            <person name="Wu X."/>
            <person name="Mitros T."/>
            <person name="Triplett J."/>
            <person name="Yang X."/>
            <person name="Ye C.Y."/>
            <person name="Mauro-Herrera M."/>
            <person name="Wang L."/>
            <person name="Li P."/>
            <person name="Sharma M."/>
            <person name="Sharma R."/>
            <person name="Ronald P.C."/>
            <person name="Panaud O."/>
            <person name="Kellogg E.A."/>
            <person name="Brutnell T.P."/>
            <person name="Doust A.N."/>
            <person name="Tuskan G.A."/>
            <person name="Rokhsar D."/>
            <person name="Devos K.M."/>
        </authorList>
    </citation>
    <scope>NUCLEOTIDE SEQUENCE [LARGE SCALE GENOMIC DNA]</scope>
    <source>
        <strain evidence="7">cv. Yugu1</strain>
    </source>
</reference>
<dbReference type="GO" id="GO:0046983">
    <property type="term" value="F:protein dimerization activity"/>
    <property type="evidence" value="ECO:0007669"/>
    <property type="project" value="InterPro"/>
</dbReference>
<reference evidence="6" key="2">
    <citation type="submission" date="2018-08" db="UniProtKB">
        <authorList>
            <consortium name="EnsemblPlants"/>
        </authorList>
    </citation>
    <scope>IDENTIFICATION</scope>
    <source>
        <strain evidence="6">Yugu1</strain>
    </source>
</reference>
<feature type="region of interest" description="Disordered" evidence="4">
    <location>
        <begin position="280"/>
        <end position="351"/>
    </location>
</feature>
<feature type="compositionally biased region" description="Basic and acidic residues" evidence="4">
    <location>
        <begin position="673"/>
        <end position="682"/>
    </location>
</feature>
<feature type="compositionally biased region" description="Polar residues" evidence="4">
    <location>
        <begin position="85"/>
        <end position="96"/>
    </location>
</feature>
<keyword evidence="2" id="KW-0805">Transcription regulation</keyword>
<keyword evidence="7" id="KW-1185">Reference proteome</keyword>
<evidence type="ECO:0000256" key="4">
    <source>
        <dbReference type="SAM" id="MobiDB-lite"/>
    </source>
</evidence>
<dbReference type="GO" id="GO:0006351">
    <property type="term" value="P:DNA-templated transcription"/>
    <property type="evidence" value="ECO:0007669"/>
    <property type="project" value="InterPro"/>
</dbReference>
<feature type="compositionally biased region" description="Basic and acidic residues" evidence="4">
    <location>
        <begin position="139"/>
        <end position="153"/>
    </location>
</feature>
<feature type="compositionally biased region" description="Basic and acidic residues" evidence="4">
    <location>
        <begin position="172"/>
        <end position="182"/>
    </location>
</feature>
<name>K3YQG2_SETIT</name>
<dbReference type="InterPro" id="IPR036638">
    <property type="entry name" value="HLH_DNA-bd_sf"/>
</dbReference>
<dbReference type="GO" id="GO:0003700">
    <property type="term" value="F:DNA-binding transcription factor activity"/>
    <property type="evidence" value="ECO:0007669"/>
    <property type="project" value="InterPro"/>
</dbReference>
<sequence>MQLFQGEKPAHDFLSLHTGGGSSSPVQHSTQGYDLGVQSSLKPLKMGKRRGGGGGGGDGAIGMAPLGLEADSEKHALPGGVGTFSIRQVPSTTQPRGQGVVRDAFAPVLHGSRTEGTPGAESGARAHSGPATMWQDSGTDQRSRGDLSTRGEGRSSGSSGDQGPSTPRSKHSATEQRRRTKINDRLEILRELLPHGDQKRDKASFLLEVIEYIRFLQEKVQKYESGHPQKNHEDSSMPWAKVYYRSCWKNTENISQVQGGGLSAPTQDLNNEQYCSEKSTVAPTAHFSTQSAGETSIDDISSQKATSTPKNWADDSTPSKQPPWLSMSTSDSGDRTLSKNENNTLHEDTRSLSNAYSQGLLNRLTQALKRSGVDPSQASISVEINMDKREPSNMHDNLKRKLLREGSQKPSPFIHSSFVNAIQIVKTVYMYCSLKICQFNKYGSRLGCNVTVSTFHNSSIKLVARAMDNVNYTKLVICSKRQQPWRLPEQARAPAVDQADEQEEEHRALHALEDLESDPAGWREGLREQVGEDEQHVEHDGLHGVEADEAGEGLLVPHDGEVEREEEEEGRERRGVEEARRGAQRAEQRAEEGELREEEAAVVRAVEERVEVGDRGHEAVGSLHGPAVVVVVGGARRGGEEAARGSGGARWRWEGAAAGAAEEVAGCAVERARGREEEERNGGCHGGRAFRLSAARRG</sequence>
<dbReference type="CDD" id="cd11453">
    <property type="entry name" value="bHLH_AtBIM_like"/>
    <property type="match status" value="1"/>
</dbReference>
<evidence type="ECO:0000256" key="1">
    <source>
        <dbReference type="ARBA" id="ARBA00005510"/>
    </source>
</evidence>
<dbReference type="SMART" id="SM00353">
    <property type="entry name" value="HLH"/>
    <property type="match status" value="1"/>
</dbReference>
<organism evidence="6 7">
    <name type="scientific">Setaria italica</name>
    <name type="common">Foxtail millet</name>
    <name type="synonym">Panicum italicum</name>
    <dbReference type="NCBI Taxonomy" id="4555"/>
    <lineage>
        <taxon>Eukaryota</taxon>
        <taxon>Viridiplantae</taxon>
        <taxon>Streptophyta</taxon>
        <taxon>Embryophyta</taxon>
        <taxon>Tracheophyta</taxon>
        <taxon>Spermatophyta</taxon>
        <taxon>Magnoliopsida</taxon>
        <taxon>Liliopsida</taxon>
        <taxon>Poales</taxon>
        <taxon>Poaceae</taxon>
        <taxon>PACMAD clade</taxon>
        <taxon>Panicoideae</taxon>
        <taxon>Panicodae</taxon>
        <taxon>Paniceae</taxon>
        <taxon>Cenchrinae</taxon>
        <taxon>Setaria</taxon>
    </lineage>
</organism>
<dbReference type="EnsemblPlants" id="KQL31314">
    <property type="protein sequence ID" value="KQL31314"/>
    <property type="gene ID" value="SETIT_016505mg"/>
</dbReference>
<dbReference type="InParanoid" id="K3YQG2"/>
<dbReference type="HOGENOM" id="CLU_370250_0_0_1"/>
<evidence type="ECO:0000256" key="2">
    <source>
        <dbReference type="ARBA" id="ARBA00023015"/>
    </source>
</evidence>
<dbReference type="AlphaFoldDB" id="K3YQG2"/>
<evidence type="ECO:0000313" key="7">
    <source>
        <dbReference type="Proteomes" id="UP000004995"/>
    </source>
</evidence>
<evidence type="ECO:0000256" key="3">
    <source>
        <dbReference type="ARBA" id="ARBA00023163"/>
    </source>
</evidence>
<dbReference type="Pfam" id="PF00010">
    <property type="entry name" value="HLH"/>
    <property type="match status" value="1"/>
</dbReference>
<dbReference type="eggNOG" id="ENOG502SFJ6">
    <property type="taxonomic scope" value="Eukaryota"/>
</dbReference>
<accession>K3YQG2</accession>
<feature type="domain" description="BHLH" evidence="5">
    <location>
        <begin position="166"/>
        <end position="216"/>
    </location>
</feature>
<dbReference type="PANTHER" id="PTHR46412:SF4">
    <property type="entry name" value="OS02G0726700 PROTEIN"/>
    <property type="match status" value="1"/>
</dbReference>
<feature type="compositionally biased region" description="Polar residues" evidence="4">
    <location>
        <begin position="280"/>
        <end position="319"/>
    </location>
</feature>
<feature type="region of interest" description="Disordered" evidence="4">
    <location>
        <begin position="673"/>
        <end position="698"/>
    </location>
</feature>
<feature type="region of interest" description="Disordered" evidence="4">
    <location>
        <begin position="79"/>
        <end position="182"/>
    </location>
</feature>
<dbReference type="InterPro" id="IPR044295">
    <property type="entry name" value="BIM1/2/3"/>
</dbReference>
<feature type="compositionally biased region" description="Basic and acidic residues" evidence="4">
    <location>
        <begin position="570"/>
        <end position="597"/>
    </location>
</feature>
<feature type="compositionally biased region" description="Basic and acidic residues" evidence="4">
    <location>
        <begin position="332"/>
        <end position="350"/>
    </location>
</feature>
<feature type="region of interest" description="Disordered" evidence="4">
    <location>
        <begin position="558"/>
        <end position="597"/>
    </location>
</feature>
<evidence type="ECO:0000313" key="6">
    <source>
        <dbReference type="EnsemblPlants" id="KQL31314"/>
    </source>
</evidence>